<dbReference type="AlphaFoldDB" id="A0A5C3KTA1"/>
<organism evidence="3 4">
    <name type="scientific">Coprinopsis marcescibilis</name>
    <name type="common">Agaric fungus</name>
    <name type="synonym">Psathyrella marcescibilis</name>
    <dbReference type="NCBI Taxonomy" id="230819"/>
    <lineage>
        <taxon>Eukaryota</taxon>
        <taxon>Fungi</taxon>
        <taxon>Dikarya</taxon>
        <taxon>Basidiomycota</taxon>
        <taxon>Agaricomycotina</taxon>
        <taxon>Agaricomycetes</taxon>
        <taxon>Agaricomycetidae</taxon>
        <taxon>Agaricales</taxon>
        <taxon>Agaricineae</taxon>
        <taxon>Psathyrellaceae</taxon>
        <taxon>Coprinopsis</taxon>
    </lineage>
</organism>
<protein>
    <submittedName>
        <fullName evidence="3">Uncharacterized protein</fullName>
    </submittedName>
</protein>
<reference evidence="3 4" key="1">
    <citation type="journal article" date="2019" name="Nat. Ecol. Evol.">
        <title>Megaphylogeny resolves global patterns of mushroom evolution.</title>
        <authorList>
            <person name="Varga T."/>
            <person name="Krizsan K."/>
            <person name="Foldi C."/>
            <person name="Dima B."/>
            <person name="Sanchez-Garcia M."/>
            <person name="Sanchez-Ramirez S."/>
            <person name="Szollosi G.J."/>
            <person name="Szarkandi J.G."/>
            <person name="Papp V."/>
            <person name="Albert L."/>
            <person name="Andreopoulos W."/>
            <person name="Angelini C."/>
            <person name="Antonin V."/>
            <person name="Barry K.W."/>
            <person name="Bougher N.L."/>
            <person name="Buchanan P."/>
            <person name="Buyck B."/>
            <person name="Bense V."/>
            <person name="Catcheside P."/>
            <person name="Chovatia M."/>
            <person name="Cooper J."/>
            <person name="Damon W."/>
            <person name="Desjardin D."/>
            <person name="Finy P."/>
            <person name="Geml J."/>
            <person name="Haridas S."/>
            <person name="Hughes K."/>
            <person name="Justo A."/>
            <person name="Karasinski D."/>
            <person name="Kautmanova I."/>
            <person name="Kiss B."/>
            <person name="Kocsube S."/>
            <person name="Kotiranta H."/>
            <person name="LaButti K.M."/>
            <person name="Lechner B.E."/>
            <person name="Liimatainen K."/>
            <person name="Lipzen A."/>
            <person name="Lukacs Z."/>
            <person name="Mihaltcheva S."/>
            <person name="Morgado L.N."/>
            <person name="Niskanen T."/>
            <person name="Noordeloos M.E."/>
            <person name="Ohm R.A."/>
            <person name="Ortiz-Santana B."/>
            <person name="Ovrebo C."/>
            <person name="Racz N."/>
            <person name="Riley R."/>
            <person name="Savchenko A."/>
            <person name="Shiryaev A."/>
            <person name="Soop K."/>
            <person name="Spirin V."/>
            <person name="Szebenyi C."/>
            <person name="Tomsovsky M."/>
            <person name="Tulloss R.E."/>
            <person name="Uehling J."/>
            <person name="Grigoriev I.V."/>
            <person name="Vagvolgyi C."/>
            <person name="Papp T."/>
            <person name="Martin F.M."/>
            <person name="Miettinen O."/>
            <person name="Hibbett D.S."/>
            <person name="Nagy L.G."/>
        </authorList>
    </citation>
    <scope>NUCLEOTIDE SEQUENCE [LARGE SCALE GENOMIC DNA]</scope>
    <source>
        <strain evidence="3 4">CBS 121175</strain>
    </source>
</reference>
<evidence type="ECO:0000313" key="3">
    <source>
        <dbReference type="EMBL" id="TFK23829.1"/>
    </source>
</evidence>
<dbReference type="EMBL" id="ML210211">
    <property type="protein sequence ID" value="TFK23829.1"/>
    <property type="molecule type" value="Genomic_DNA"/>
</dbReference>
<feature type="coiled-coil region" evidence="1">
    <location>
        <begin position="106"/>
        <end position="147"/>
    </location>
</feature>
<dbReference type="Proteomes" id="UP000307440">
    <property type="component" value="Unassembled WGS sequence"/>
</dbReference>
<keyword evidence="1" id="KW-0175">Coiled coil</keyword>
<accession>A0A5C3KTA1</accession>
<name>A0A5C3KTA1_COPMA</name>
<keyword evidence="4" id="KW-1185">Reference proteome</keyword>
<feature type="region of interest" description="Disordered" evidence="2">
    <location>
        <begin position="58"/>
        <end position="79"/>
    </location>
</feature>
<evidence type="ECO:0000256" key="2">
    <source>
        <dbReference type="SAM" id="MobiDB-lite"/>
    </source>
</evidence>
<evidence type="ECO:0000256" key="1">
    <source>
        <dbReference type="SAM" id="Coils"/>
    </source>
</evidence>
<gene>
    <name evidence="3" type="ORF">FA15DRAFT_756971</name>
</gene>
<feature type="region of interest" description="Disordered" evidence="2">
    <location>
        <begin position="204"/>
        <end position="256"/>
    </location>
</feature>
<feature type="compositionally biased region" description="Basic and acidic residues" evidence="2">
    <location>
        <begin position="204"/>
        <end position="220"/>
    </location>
</feature>
<evidence type="ECO:0000313" key="4">
    <source>
        <dbReference type="Proteomes" id="UP000307440"/>
    </source>
</evidence>
<proteinExistence type="predicted"/>
<sequence>MSPVLPTLTTGRDSRQAFTYRNPPKQAQFWRFDRVDQKGSVDQVHLRPKQPTLLRVNHPTDPTYYYEAESPSSHRHKKTKVAGELRVETPIASPVYVERYDRIRLVAEFDEERRRFVRERQEMEGKINQLLLEKKALQKKLLTQKRMIRWLEGERQRAKKQLLETILVDRTVQARIEERRQETRRNRRAGIYWQEHEFKRLEGDKHEYSEVEREKEERKQGSTPPIPQQPQEVPFSKDIGEPPDLEESPTSNDKLRLRLQRPISAVSSSQTIGGLSASGSLFSYESSVAASIYPMPRMSVSPHIPWVGFN</sequence>